<keyword evidence="2" id="KW-1185">Reference proteome</keyword>
<dbReference type="EMBL" id="JASBWU010000012">
    <property type="protein sequence ID" value="KAJ9117578.1"/>
    <property type="molecule type" value="Genomic_DNA"/>
</dbReference>
<organism evidence="1 2">
    <name type="scientific">Naganishia vaughanmartiniae</name>
    <dbReference type="NCBI Taxonomy" id="1424756"/>
    <lineage>
        <taxon>Eukaryota</taxon>
        <taxon>Fungi</taxon>
        <taxon>Dikarya</taxon>
        <taxon>Basidiomycota</taxon>
        <taxon>Agaricomycotina</taxon>
        <taxon>Tremellomycetes</taxon>
        <taxon>Filobasidiales</taxon>
        <taxon>Filobasidiaceae</taxon>
        <taxon>Naganishia</taxon>
    </lineage>
</organism>
<sequence length="328" mass="36214">MEFFNKHHVTGTLTIPEPIPTHTHTHTGGHHHGHPTALPPPSGHLPPGSLLILIPLSLSLPQYHVHREQITHTGMRTLWVIFAFFTLAVVITMIMAKRVERKLRLFHLITGIILVTAHASYLVMACGMGVTWVKSFKHAADGAPVIRQVFYARYIDWAITTPLLLLDLALLAGMPKIQIVTILVADVFMIVMGLFAALQDASEKARWFLYALSCAFYLYVLFGIVFAGRKSASLQSSNVRQVYNVTAGMIIVLWTGYPIIFALTEGKGRISVDAEVICYGILDVIAKIVFGFYLLSAHSHSEGDSVVLPESWTEPRGSARYGAIASDD</sequence>
<comment type="caution">
    <text evidence="1">The sequence shown here is derived from an EMBL/GenBank/DDBJ whole genome shotgun (WGS) entry which is preliminary data.</text>
</comment>
<gene>
    <name evidence="1" type="ORF">QFC22_004428</name>
</gene>
<dbReference type="Proteomes" id="UP001243375">
    <property type="component" value="Unassembled WGS sequence"/>
</dbReference>
<proteinExistence type="predicted"/>
<reference evidence="1" key="1">
    <citation type="submission" date="2023-04" db="EMBL/GenBank/DDBJ databases">
        <title>Draft Genome sequencing of Naganishia species isolated from polar environments using Oxford Nanopore Technology.</title>
        <authorList>
            <person name="Leo P."/>
            <person name="Venkateswaran K."/>
        </authorList>
    </citation>
    <scope>NUCLEOTIDE SEQUENCE</scope>
    <source>
        <strain evidence="1">MNA-CCFEE 5425</strain>
    </source>
</reference>
<evidence type="ECO:0000313" key="2">
    <source>
        <dbReference type="Proteomes" id="UP001243375"/>
    </source>
</evidence>
<protein>
    <submittedName>
        <fullName evidence="1">Uncharacterized protein</fullName>
    </submittedName>
</protein>
<accession>A0ACC2X0Q0</accession>
<name>A0ACC2X0Q0_9TREE</name>
<evidence type="ECO:0000313" key="1">
    <source>
        <dbReference type="EMBL" id="KAJ9117578.1"/>
    </source>
</evidence>